<comment type="caution">
    <text evidence="2">The sequence shown here is derived from an EMBL/GenBank/DDBJ whole genome shotgun (WGS) entry which is preliminary data.</text>
</comment>
<keyword evidence="1" id="KW-0472">Membrane</keyword>
<proteinExistence type="predicted"/>
<dbReference type="STRING" id="3750.A0A498HVV0"/>
<reference evidence="2 3" key="1">
    <citation type="submission" date="2018-10" db="EMBL/GenBank/DDBJ databases">
        <title>A high-quality apple genome assembly.</title>
        <authorList>
            <person name="Hu J."/>
        </authorList>
    </citation>
    <scope>NUCLEOTIDE SEQUENCE [LARGE SCALE GENOMIC DNA]</scope>
    <source>
        <strain evidence="3">cv. HFTH1</strain>
        <tissue evidence="2">Young leaf</tissue>
    </source>
</reference>
<organism evidence="2 3">
    <name type="scientific">Malus domestica</name>
    <name type="common">Apple</name>
    <name type="synonym">Pyrus malus</name>
    <dbReference type="NCBI Taxonomy" id="3750"/>
    <lineage>
        <taxon>Eukaryota</taxon>
        <taxon>Viridiplantae</taxon>
        <taxon>Streptophyta</taxon>
        <taxon>Embryophyta</taxon>
        <taxon>Tracheophyta</taxon>
        <taxon>Spermatophyta</taxon>
        <taxon>Magnoliopsida</taxon>
        <taxon>eudicotyledons</taxon>
        <taxon>Gunneridae</taxon>
        <taxon>Pentapetalae</taxon>
        <taxon>rosids</taxon>
        <taxon>fabids</taxon>
        <taxon>Rosales</taxon>
        <taxon>Rosaceae</taxon>
        <taxon>Amygdaloideae</taxon>
        <taxon>Maleae</taxon>
        <taxon>Malus</taxon>
    </lineage>
</organism>
<dbReference type="EMBL" id="RDQH01000341">
    <property type="protein sequence ID" value="RXH73647.1"/>
    <property type="molecule type" value="Genomic_DNA"/>
</dbReference>
<protein>
    <submittedName>
        <fullName evidence="2">Uncharacterized protein</fullName>
    </submittedName>
</protein>
<dbReference type="Proteomes" id="UP000290289">
    <property type="component" value="Chromosome 15"/>
</dbReference>
<sequence length="253" mass="29254">NHIVFCFIFFVFFCFFLFVSVVVDGLVFSQIFIFFSGPSHVILTSVDEFYGDIRNITFWRLSAVFYMTRSRRSKRKLVDPVLINFSGQFPHVTIYEMVLPKDYIGRTLGPFHFTTLPMFFFSYERGEMVDEVVGADVVGLRDTLAYHYGCHFSISMIVSLKITKLTCDSTYGALLGRNWIHQSLSMPSTLHQQMAVYHEEGEARLGFWEMVEVESQPFLLTANVAEASFYNPIEQGLSLTREEWDRPHIIPTP</sequence>
<keyword evidence="1" id="KW-0812">Transmembrane</keyword>
<feature type="non-terminal residue" evidence="2">
    <location>
        <position position="1"/>
    </location>
</feature>
<evidence type="ECO:0000313" key="2">
    <source>
        <dbReference type="EMBL" id="RXH73647.1"/>
    </source>
</evidence>
<dbReference type="AlphaFoldDB" id="A0A498HVV0"/>
<keyword evidence="1" id="KW-1133">Transmembrane helix</keyword>
<evidence type="ECO:0000313" key="3">
    <source>
        <dbReference type="Proteomes" id="UP000290289"/>
    </source>
</evidence>
<gene>
    <name evidence="2" type="ORF">DVH24_016469</name>
</gene>
<accession>A0A498HVV0</accession>
<name>A0A498HVV0_MALDO</name>
<evidence type="ECO:0000256" key="1">
    <source>
        <dbReference type="SAM" id="Phobius"/>
    </source>
</evidence>
<keyword evidence="3" id="KW-1185">Reference proteome</keyword>
<feature type="transmembrane region" description="Helical" evidence="1">
    <location>
        <begin position="7"/>
        <end position="37"/>
    </location>
</feature>